<keyword evidence="11" id="KW-1185">Reference proteome</keyword>
<evidence type="ECO:0000256" key="2">
    <source>
        <dbReference type="ARBA" id="ARBA00004604"/>
    </source>
</evidence>
<dbReference type="PANTHER" id="PTHR28127:SF1">
    <property type="entry name" value="RIBOSOME ASSEMBLY PROTEIN 3"/>
    <property type="match status" value="1"/>
</dbReference>
<gene>
    <name evidence="10" type="ORF">BU24DRAFT_421322</name>
</gene>
<dbReference type="InterPro" id="IPR051898">
    <property type="entry name" value="Ribosome_Assembly_3"/>
</dbReference>
<dbReference type="GO" id="GO:0000027">
    <property type="term" value="P:ribosomal large subunit assembly"/>
    <property type="evidence" value="ECO:0007669"/>
    <property type="project" value="TreeGrafter"/>
</dbReference>
<dbReference type="GO" id="GO:0030687">
    <property type="term" value="C:preribosome, large subunit precursor"/>
    <property type="evidence" value="ECO:0007669"/>
    <property type="project" value="TreeGrafter"/>
</dbReference>
<name>A0A6A5XYG6_9PLEO</name>
<evidence type="ECO:0000313" key="11">
    <source>
        <dbReference type="Proteomes" id="UP000799778"/>
    </source>
</evidence>
<dbReference type="RefSeq" id="XP_033386677.1">
    <property type="nucleotide sequence ID" value="XM_033527701.1"/>
</dbReference>
<comment type="function">
    <text evidence="1">Required for efficient biogenesis of the 60S ribosomal subunit.</text>
</comment>
<feature type="compositionally biased region" description="Polar residues" evidence="8">
    <location>
        <begin position="45"/>
        <end position="57"/>
    </location>
</feature>
<evidence type="ECO:0000256" key="7">
    <source>
        <dbReference type="ARBA" id="ARBA00023274"/>
    </source>
</evidence>
<dbReference type="Pfam" id="PF14615">
    <property type="entry name" value="Rsa3"/>
    <property type="match status" value="1"/>
</dbReference>
<evidence type="ECO:0000256" key="3">
    <source>
        <dbReference type="ARBA" id="ARBA00006256"/>
    </source>
</evidence>
<dbReference type="GO" id="GO:0005730">
    <property type="term" value="C:nucleolus"/>
    <property type="evidence" value="ECO:0007669"/>
    <property type="project" value="UniProtKB-SubCell"/>
</dbReference>
<dbReference type="Proteomes" id="UP000799778">
    <property type="component" value="Unassembled WGS sequence"/>
</dbReference>
<dbReference type="GeneID" id="54285098"/>
<organism evidence="10 11">
    <name type="scientific">Aaosphaeria arxii CBS 175.79</name>
    <dbReference type="NCBI Taxonomy" id="1450172"/>
    <lineage>
        <taxon>Eukaryota</taxon>
        <taxon>Fungi</taxon>
        <taxon>Dikarya</taxon>
        <taxon>Ascomycota</taxon>
        <taxon>Pezizomycotina</taxon>
        <taxon>Dothideomycetes</taxon>
        <taxon>Pleosporomycetidae</taxon>
        <taxon>Pleosporales</taxon>
        <taxon>Pleosporales incertae sedis</taxon>
        <taxon>Aaosphaeria</taxon>
    </lineage>
</organism>
<dbReference type="AlphaFoldDB" id="A0A6A5XYG6"/>
<evidence type="ECO:0000256" key="1">
    <source>
        <dbReference type="ARBA" id="ARBA00003035"/>
    </source>
</evidence>
<feature type="compositionally biased region" description="Basic residues" evidence="8">
    <location>
        <begin position="12"/>
        <end position="21"/>
    </location>
</feature>
<evidence type="ECO:0000256" key="6">
    <source>
        <dbReference type="ARBA" id="ARBA00023242"/>
    </source>
</evidence>
<dbReference type="EMBL" id="ML978068">
    <property type="protein sequence ID" value="KAF2018338.1"/>
    <property type="molecule type" value="Genomic_DNA"/>
</dbReference>
<evidence type="ECO:0000256" key="8">
    <source>
        <dbReference type="SAM" id="MobiDB-lite"/>
    </source>
</evidence>
<dbReference type="InterPro" id="IPR028217">
    <property type="entry name" value="Rsa3_C"/>
</dbReference>
<keyword evidence="7" id="KW-0687">Ribonucleoprotein</keyword>
<proteinExistence type="inferred from homology"/>
<protein>
    <recommendedName>
        <fullName evidence="4">Ribosome assembly protein 3</fullName>
    </recommendedName>
</protein>
<feature type="compositionally biased region" description="Acidic residues" evidence="8">
    <location>
        <begin position="72"/>
        <end position="82"/>
    </location>
</feature>
<comment type="subcellular location">
    <subcellularLocation>
        <location evidence="2">Nucleus</location>
        <location evidence="2">Nucleolus</location>
    </subcellularLocation>
</comment>
<comment type="similarity">
    <text evidence="3">Belongs to the RSA3 family.</text>
</comment>
<reference evidence="10" key="1">
    <citation type="journal article" date="2020" name="Stud. Mycol.">
        <title>101 Dothideomycetes genomes: a test case for predicting lifestyles and emergence of pathogens.</title>
        <authorList>
            <person name="Haridas S."/>
            <person name="Albert R."/>
            <person name="Binder M."/>
            <person name="Bloem J."/>
            <person name="Labutti K."/>
            <person name="Salamov A."/>
            <person name="Andreopoulos B."/>
            <person name="Baker S."/>
            <person name="Barry K."/>
            <person name="Bills G."/>
            <person name="Bluhm B."/>
            <person name="Cannon C."/>
            <person name="Castanera R."/>
            <person name="Culley D."/>
            <person name="Daum C."/>
            <person name="Ezra D."/>
            <person name="Gonzalez J."/>
            <person name="Henrissat B."/>
            <person name="Kuo A."/>
            <person name="Liang C."/>
            <person name="Lipzen A."/>
            <person name="Lutzoni F."/>
            <person name="Magnuson J."/>
            <person name="Mondo S."/>
            <person name="Nolan M."/>
            <person name="Ohm R."/>
            <person name="Pangilinan J."/>
            <person name="Park H.-J."/>
            <person name="Ramirez L."/>
            <person name="Alfaro M."/>
            <person name="Sun H."/>
            <person name="Tritt A."/>
            <person name="Yoshinaga Y."/>
            <person name="Zwiers L.-H."/>
            <person name="Turgeon B."/>
            <person name="Goodwin S."/>
            <person name="Spatafora J."/>
            <person name="Crous P."/>
            <person name="Grigoriev I."/>
        </authorList>
    </citation>
    <scope>NUCLEOTIDE SEQUENCE</scope>
    <source>
        <strain evidence="10">CBS 175.79</strain>
    </source>
</reference>
<feature type="region of interest" description="Disordered" evidence="8">
    <location>
        <begin position="1"/>
        <end position="103"/>
    </location>
</feature>
<dbReference type="OrthoDB" id="69550at2759"/>
<feature type="compositionally biased region" description="Basic and acidic residues" evidence="8">
    <location>
        <begin position="83"/>
        <end position="94"/>
    </location>
</feature>
<sequence length="161" mass="18177">MARLDQSNVTEKRKRSRKKKSRLEVSSSSESESEVEQRQRKKSTTKAIVTEESNPQETIKKARKKKNAVTQVDEDASMLDAEEPSHDVSAEQKSRPSQPDEDFTSIYLRKITAELGDDLNKVREAQDFTAKSLPMLIHALKQGESIFSTEEKKRVVGAVNA</sequence>
<accession>A0A6A5XYG6</accession>
<evidence type="ECO:0000313" key="10">
    <source>
        <dbReference type="EMBL" id="KAF2018338.1"/>
    </source>
</evidence>
<feature type="domain" description="Ribosome-assembly protein 3 C-terminal" evidence="9">
    <location>
        <begin position="103"/>
        <end position="148"/>
    </location>
</feature>
<evidence type="ECO:0000256" key="4">
    <source>
        <dbReference type="ARBA" id="ARBA00015339"/>
    </source>
</evidence>
<evidence type="ECO:0000256" key="5">
    <source>
        <dbReference type="ARBA" id="ARBA00022517"/>
    </source>
</evidence>
<dbReference type="PANTHER" id="PTHR28127">
    <property type="entry name" value="RIBOSOME ASSEMBLY PROTEIN 3"/>
    <property type="match status" value="1"/>
</dbReference>
<keyword evidence="5" id="KW-0690">Ribosome biogenesis</keyword>
<keyword evidence="6" id="KW-0539">Nucleus</keyword>
<evidence type="ECO:0000259" key="9">
    <source>
        <dbReference type="Pfam" id="PF14615"/>
    </source>
</evidence>